<keyword evidence="2" id="KW-1185">Reference proteome</keyword>
<proteinExistence type="predicted"/>
<accession>A0ACC0IIZ7</accession>
<sequence>MASEKESCGGLEWTMKKPDGTTKKLEPESGLAHRAFMRLKGLILRFLSKIWRFLEKAWNLGVSEPKKVIHCLKVGLALSLVSLFYYMRPLYDGVGGNAMWAVMTVVVVFEYTVGATLCKSINRATGTFLAGCLGIGVHWIATQSGAKFEPVIAGVFIFILTSTATFSRFIPSFKARFDYGAMIFVLTFSLVSVSGYRVDRLFEMAHHRVATIVIGTTICILTSMIFCPVWAGKELHFLINRNMEKLADSLDGCVAEYFNDDGNANKQDSTKKDSGKMLQGYECALNSKASEETMANFARWEPAHGPFNFRHPWKQYLKIGAAMRNCAFCIESFNTCINSEIQVPEFLKNNFSDVCIRLSSHCSKVLKELSVTMKTMTKSSATDLLVSEMNFAVQELQNDLKALPNWLLLDSLPANNEKEEPNTEQLIVPLTEILPLATAISLLIEITARIEGIVDVVDKLADLAEFKPADDKKSEQKKIDDQTMKILEKI</sequence>
<comment type="caution">
    <text evidence="1">The sequence shown here is derived from an EMBL/GenBank/DDBJ whole genome shotgun (WGS) entry which is preliminary data.</text>
</comment>
<protein>
    <submittedName>
        <fullName evidence="1">Aluminum-activated malate transporter 10</fullName>
    </submittedName>
</protein>
<evidence type="ECO:0000313" key="2">
    <source>
        <dbReference type="Proteomes" id="UP001060215"/>
    </source>
</evidence>
<name>A0ACC0IIZ7_9ERIC</name>
<dbReference type="Proteomes" id="UP001060215">
    <property type="component" value="Chromosome 3"/>
</dbReference>
<dbReference type="EMBL" id="CM045760">
    <property type="protein sequence ID" value="KAI8024852.1"/>
    <property type="molecule type" value="Genomic_DNA"/>
</dbReference>
<reference evidence="1 2" key="1">
    <citation type="journal article" date="2022" name="Plant J.">
        <title>Chromosome-level genome of Camellia lanceoleosa provides a valuable resource for understanding genome evolution and self-incompatibility.</title>
        <authorList>
            <person name="Gong W."/>
            <person name="Xiao S."/>
            <person name="Wang L."/>
            <person name="Liao Z."/>
            <person name="Chang Y."/>
            <person name="Mo W."/>
            <person name="Hu G."/>
            <person name="Li W."/>
            <person name="Zhao G."/>
            <person name="Zhu H."/>
            <person name="Hu X."/>
            <person name="Ji K."/>
            <person name="Xiang X."/>
            <person name="Song Q."/>
            <person name="Yuan D."/>
            <person name="Jin S."/>
            <person name="Zhang L."/>
        </authorList>
    </citation>
    <scope>NUCLEOTIDE SEQUENCE [LARGE SCALE GENOMIC DNA]</scope>
    <source>
        <strain evidence="1">SQ_2022a</strain>
    </source>
</reference>
<organism evidence="1 2">
    <name type="scientific">Camellia lanceoleosa</name>
    <dbReference type="NCBI Taxonomy" id="1840588"/>
    <lineage>
        <taxon>Eukaryota</taxon>
        <taxon>Viridiplantae</taxon>
        <taxon>Streptophyta</taxon>
        <taxon>Embryophyta</taxon>
        <taxon>Tracheophyta</taxon>
        <taxon>Spermatophyta</taxon>
        <taxon>Magnoliopsida</taxon>
        <taxon>eudicotyledons</taxon>
        <taxon>Gunneridae</taxon>
        <taxon>Pentapetalae</taxon>
        <taxon>asterids</taxon>
        <taxon>Ericales</taxon>
        <taxon>Theaceae</taxon>
        <taxon>Camellia</taxon>
    </lineage>
</organism>
<evidence type="ECO:0000313" key="1">
    <source>
        <dbReference type="EMBL" id="KAI8024852.1"/>
    </source>
</evidence>
<gene>
    <name evidence="1" type="ORF">LOK49_LG02G00095</name>
</gene>